<proteinExistence type="predicted"/>
<dbReference type="Proteomes" id="UP000247459">
    <property type="component" value="Unassembled WGS sequence"/>
</dbReference>
<dbReference type="EMBL" id="PRLG01000020">
    <property type="protein sequence ID" value="PYY28212.1"/>
    <property type="molecule type" value="Genomic_DNA"/>
</dbReference>
<gene>
    <name evidence="1" type="ORF">PIL02S_03358</name>
</gene>
<evidence type="ECO:0000313" key="2">
    <source>
        <dbReference type="Proteomes" id="UP000247459"/>
    </source>
</evidence>
<evidence type="ECO:0000313" key="1">
    <source>
        <dbReference type="EMBL" id="PYY28212.1"/>
    </source>
</evidence>
<comment type="caution">
    <text evidence="1">The sequence shown here is derived from an EMBL/GenBank/DDBJ whole genome shotgun (WGS) entry which is preliminary data.</text>
</comment>
<dbReference type="AlphaFoldDB" id="A0A2W0CDN8"/>
<reference evidence="1 2" key="1">
    <citation type="submission" date="2018-01" db="EMBL/GenBank/DDBJ databases">
        <title>Genome sequence of the PGP bacterium Paenibacillus illinoisensis E3.</title>
        <authorList>
            <person name="Rolli E."/>
            <person name="Marasco R."/>
            <person name="Bessem C."/>
            <person name="Michoud G."/>
            <person name="Gaiarsa S."/>
            <person name="Borin S."/>
            <person name="Daffonchio D."/>
        </authorList>
    </citation>
    <scope>NUCLEOTIDE SEQUENCE [LARGE SCALE GENOMIC DNA]</scope>
    <source>
        <strain evidence="1 2">E3</strain>
    </source>
</reference>
<organism evidence="1 2">
    <name type="scientific">Paenibacillus illinoisensis</name>
    <dbReference type="NCBI Taxonomy" id="59845"/>
    <lineage>
        <taxon>Bacteria</taxon>
        <taxon>Bacillati</taxon>
        <taxon>Bacillota</taxon>
        <taxon>Bacilli</taxon>
        <taxon>Bacillales</taxon>
        <taxon>Paenibacillaceae</taxon>
        <taxon>Paenibacillus</taxon>
    </lineage>
</organism>
<accession>A0A2W0CDN8</accession>
<name>A0A2W0CDN8_9BACL</name>
<sequence>MRSNYQEVKNYLHNDLGVTKGYVQDLLKEMVAEEVKKLISSGYIEHAVEIDVSSRVGKTFGRGLGSNFESNVRGIIAKEVGKQLVENMNISVTKADDPQEVNFIYHIDN</sequence>
<protein>
    <submittedName>
        <fullName evidence="1">Uncharacterized protein</fullName>
    </submittedName>
</protein>